<evidence type="ECO:0000259" key="7">
    <source>
        <dbReference type="Pfam" id="PF00082"/>
    </source>
</evidence>
<dbReference type="GO" id="GO:0004252">
    <property type="term" value="F:serine-type endopeptidase activity"/>
    <property type="evidence" value="ECO:0007669"/>
    <property type="project" value="InterPro"/>
</dbReference>
<evidence type="ECO:0000256" key="3">
    <source>
        <dbReference type="ARBA" id="ARBA00022729"/>
    </source>
</evidence>
<accession>A0AAV9DYY4</accession>
<gene>
    <name evidence="9" type="primary">ARA12</name>
    <name evidence="9" type="ORF">QJS10_CPA10g01024</name>
</gene>
<dbReference type="Proteomes" id="UP001180020">
    <property type="component" value="Unassembled WGS sequence"/>
</dbReference>
<protein>
    <submittedName>
        <fullName evidence="9">Subtilisin-like protease</fullName>
    </submittedName>
</protein>
<evidence type="ECO:0000256" key="5">
    <source>
        <dbReference type="ARBA" id="ARBA00022825"/>
    </source>
</evidence>
<keyword evidence="10" id="KW-1185">Reference proteome</keyword>
<evidence type="ECO:0000313" key="9">
    <source>
        <dbReference type="EMBL" id="KAK1306091.1"/>
    </source>
</evidence>
<dbReference type="SUPFAM" id="SSF52743">
    <property type="entry name" value="Subtilisin-like"/>
    <property type="match status" value="1"/>
</dbReference>
<evidence type="ECO:0000313" key="10">
    <source>
        <dbReference type="Proteomes" id="UP001180020"/>
    </source>
</evidence>
<dbReference type="Gene3D" id="3.40.50.200">
    <property type="entry name" value="Peptidase S8/S53 domain"/>
    <property type="match status" value="1"/>
</dbReference>
<evidence type="ECO:0000256" key="1">
    <source>
        <dbReference type="ARBA" id="ARBA00011073"/>
    </source>
</evidence>
<proteinExistence type="inferred from homology"/>
<comment type="caution">
    <text evidence="9">The sequence shown here is derived from an EMBL/GenBank/DDBJ whole genome shotgun (WGS) entry which is preliminary data.</text>
</comment>
<feature type="domain" description="Peptidase S8/S53" evidence="7">
    <location>
        <begin position="101"/>
        <end position="184"/>
    </location>
</feature>
<comment type="similarity">
    <text evidence="1 6">Belongs to the peptidase S8 family.</text>
</comment>
<keyword evidence="3" id="KW-0732">Signal</keyword>
<dbReference type="PROSITE" id="PS51892">
    <property type="entry name" value="SUBTILASE"/>
    <property type="match status" value="1"/>
</dbReference>
<comment type="caution">
    <text evidence="6">Lacks conserved residue(s) required for the propagation of feature annotation.</text>
</comment>
<dbReference type="PANTHER" id="PTHR10795">
    <property type="entry name" value="PROPROTEIN CONVERTASE SUBTILISIN/KEXIN"/>
    <property type="match status" value="1"/>
</dbReference>
<dbReference type="InterPro" id="IPR045051">
    <property type="entry name" value="SBT"/>
</dbReference>
<keyword evidence="2 9" id="KW-0645">Protease</keyword>
<dbReference type="Gene3D" id="2.60.40.2310">
    <property type="match status" value="1"/>
</dbReference>
<dbReference type="EMBL" id="JAUJYO010000010">
    <property type="protein sequence ID" value="KAK1306091.1"/>
    <property type="molecule type" value="Genomic_DNA"/>
</dbReference>
<sequence>MDFIDISASISVVAETMRKIGAAGFILTLDTDFSPFVHATAATLSFPVPGILLETNQASSALWSYYNTNTARGRGGRVRRFGATARILDGRRAVYTGHGPVVASYSSRGPDVNNALLQKADVLKPTFMAPGTDIWAAWSPSSGGDPFCVGQDFALLSGTSMAAPHVAGVAALIKQRNPRWTPAMQPRPSSPTAGARAGFISPARALDPGLVFDARFEDYVRFLCAGVGVDGNSVRRAVGIGCEDGEEGWSSDLNAPSVTVSNLVGSRRVMRRLTNVGGERETYNVTVREPSGVSVRVAPQVFAVEKGGAEHVRISLTATRAINEFAFGEVMFEGDRGHVVSVPLAIYVTSTMGG</sequence>
<dbReference type="Pfam" id="PF17766">
    <property type="entry name" value="fn3_6"/>
    <property type="match status" value="1"/>
</dbReference>
<organism evidence="9 10">
    <name type="scientific">Acorus calamus</name>
    <name type="common">Sweet flag</name>
    <dbReference type="NCBI Taxonomy" id="4465"/>
    <lineage>
        <taxon>Eukaryota</taxon>
        <taxon>Viridiplantae</taxon>
        <taxon>Streptophyta</taxon>
        <taxon>Embryophyta</taxon>
        <taxon>Tracheophyta</taxon>
        <taxon>Spermatophyta</taxon>
        <taxon>Magnoliopsida</taxon>
        <taxon>Liliopsida</taxon>
        <taxon>Acoraceae</taxon>
        <taxon>Acorus</taxon>
    </lineage>
</organism>
<dbReference type="InterPro" id="IPR041469">
    <property type="entry name" value="Subtilisin-like_FN3"/>
</dbReference>
<dbReference type="AlphaFoldDB" id="A0AAV9DYY4"/>
<dbReference type="GO" id="GO:0006508">
    <property type="term" value="P:proteolysis"/>
    <property type="evidence" value="ECO:0007669"/>
    <property type="project" value="UniProtKB-KW"/>
</dbReference>
<keyword evidence="4" id="KW-0378">Hydrolase</keyword>
<dbReference type="InterPro" id="IPR036852">
    <property type="entry name" value="Peptidase_S8/S53_dom_sf"/>
</dbReference>
<reference evidence="9" key="1">
    <citation type="journal article" date="2023" name="Nat. Commun.">
        <title>Diploid and tetraploid genomes of Acorus and the evolution of monocots.</title>
        <authorList>
            <person name="Ma L."/>
            <person name="Liu K.W."/>
            <person name="Li Z."/>
            <person name="Hsiao Y.Y."/>
            <person name="Qi Y."/>
            <person name="Fu T."/>
            <person name="Tang G.D."/>
            <person name="Zhang D."/>
            <person name="Sun W.H."/>
            <person name="Liu D.K."/>
            <person name="Li Y."/>
            <person name="Chen G.Z."/>
            <person name="Liu X.D."/>
            <person name="Liao X.Y."/>
            <person name="Jiang Y.T."/>
            <person name="Yu X."/>
            <person name="Hao Y."/>
            <person name="Huang J."/>
            <person name="Zhao X.W."/>
            <person name="Ke S."/>
            <person name="Chen Y.Y."/>
            <person name="Wu W.L."/>
            <person name="Hsu J.L."/>
            <person name="Lin Y.F."/>
            <person name="Huang M.D."/>
            <person name="Li C.Y."/>
            <person name="Huang L."/>
            <person name="Wang Z.W."/>
            <person name="Zhao X."/>
            <person name="Zhong W.Y."/>
            <person name="Peng D.H."/>
            <person name="Ahmad S."/>
            <person name="Lan S."/>
            <person name="Zhang J.S."/>
            <person name="Tsai W.C."/>
            <person name="Van de Peer Y."/>
            <person name="Liu Z.J."/>
        </authorList>
    </citation>
    <scope>NUCLEOTIDE SEQUENCE</scope>
    <source>
        <strain evidence="9">CP</strain>
    </source>
</reference>
<keyword evidence="5" id="KW-0720">Serine protease</keyword>
<evidence type="ECO:0000256" key="4">
    <source>
        <dbReference type="ARBA" id="ARBA00022801"/>
    </source>
</evidence>
<dbReference type="InterPro" id="IPR023828">
    <property type="entry name" value="Peptidase_S8_Ser-AS"/>
</dbReference>
<evidence type="ECO:0000259" key="8">
    <source>
        <dbReference type="Pfam" id="PF17766"/>
    </source>
</evidence>
<evidence type="ECO:0000256" key="2">
    <source>
        <dbReference type="ARBA" id="ARBA00022670"/>
    </source>
</evidence>
<dbReference type="PROSITE" id="PS00138">
    <property type="entry name" value="SUBTILASE_SER"/>
    <property type="match status" value="1"/>
</dbReference>
<name>A0AAV9DYY4_ACOCL</name>
<evidence type="ECO:0000256" key="6">
    <source>
        <dbReference type="PROSITE-ProRule" id="PRU01240"/>
    </source>
</evidence>
<dbReference type="Pfam" id="PF00082">
    <property type="entry name" value="Peptidase_S8"/>
    <property type="match status" value="1"/>
</dbReference>
<reference evidence="9" key="2">
    <citation type="submission" date="2023-06" db="EMBL/GenBank/DDBJ databases">
        <authorList>
            <person name="Ma L."/>
            <person name="Liu K.-W."/>
            <person name="Li Z."/>
            <person name="Hsiao Y.-Y."/>
            <person name="Qi Y."/>
            <person name="Fu T."/>
            <person name="Tang G."/>
            <person name="Zhang D."/>
            <person name="Sun W.-H."/>
            <person name="Liu D.-K."/>
            <person name="Li Y."/>
            <person name="Chen G.-Z."/>
            <person name="Liu X.-D."/>
            <person name="Liao X.-Y."/>
            <person name="Jiang Y.-T."/>
            <person name="Yu X."/>
            <person name="Hao Y."/>
            <person name="Huang J."/>
            <person name="Zhao X.-W."/>
            <person name="Ke S."/>
            <person name="Chen Y.-Y."/>
            <person name="Wu W.-L."/>
            <person name="Hsu J.-L."/>
            <person name="Lin Y.-F."/>
            <person name="Huang M.-D."/>
            <person name="Li C.-Y."/>
            <person name="Huang L."/>
            <person name="Wang Z.-W."/>
            <person name="Zhao X."/>
            <person name="Zhong W.-Y."/>
            <person name="Peng D.-H."/>
            <person name="Ahmad S."/>
            <person name="Lan S."/>
            <person name="Zhang J.-S."/>
            <person name="Tsai W.-C."/>
            <person name="Van De Peer Y."/>
            <person name="Liu Z.-J."/>
        </authorList>
    </citation>
    <scope>NUCLEOTIDE SEQUENCE</scope>
    <source>
        <strain evidence="9">CP</strain>
        <tissue evidence="9">Leaves</tissue>
    </source>
</reference>
<feature type="domain" description="Subtilisin-like protease fibronectin type-III" evidence="8">
    <location>
        <begin position="252"/>
        <end position="346"/>
    </location>
</feature>
<dbReference type="InterPro" id="IPR000209">
    <property type="entry name" value="Peptidase_S8/S53_dom"/>
</dbReference>